<keyword evidence="2" id="KW-1185">Reference proteome</keyword>
<accession>A0ABD3GH48</accession>
<comment type="caution">
    <text evidence="1">The sequence shown here is derived from an EMBL/GenBank/DDBJ whole genome shotgun (WGS) entry which is preliminary data.</text>
</comment>
<sequence length="367" mass="41605">MLQLDSGVLLDDPKTIVDAFASSYQSLYSNPVLTDSNLADMAKLMSTVTPKLFSAEQTLLHSQPSLLEIIDTVNLLPANKAPGDSFSWGQVSFPFNLGSGVQQGCPLAPLLYGIATIPLINLFDQAVAAGCLQPAFKVQGVPILITLYADDISLFLPRDRKSFMEAQALEERILQRLYSNFLWGFGNEGRPKTHLVHWRIMTQSKFSGDLGILAELNGCSWTSGPSQLQLHSPVNFFVGMLQNQVENPNFLRLNRLWRLDWSQETWTRWWRIAFSSWFLSRDRTWLWRIAFQAFYAGKRSQYTNYSDTKCHACRLDPETAVHLLFSCRALKPFGADGWSIFQSLQNRLQNRLFKFSCVVLAPPPIQQ</sequence>
<protein>
    <recommendedName>
        <fullName evidence="3">Reverse transcriptase domain-containing protein</fullName>
    </recommendedName>
</protein>
<evidence type="ECO:0000313" key="1">
    <source>
        <dbReference type="EMBL" id="KAL3677926.1"/>
    </source>
</evidence>
<evidence type="ECO:0000313" key="2">
    <source>
        <dbReference type="Proteomes" id="UP001633002"/>
    </source>
</evidence>
<evidence type="ECO:0008006" key="3">
    <source>
        <dbReference type="Google" id="ProtNLM"/>
    </source>
</evidence>
<dbReference type="Proteomes" id="UP001633002">
    <property type="component" value="Unassembled WGS sequence"/>
</dbReference>
<gene>
    <name evidence="1" type="ORF">R1sor_020882</name>
</gene>
<dbReference type="AlphaFoldDB" id="A0ABD3GH48"/>
<name>A0ABD3GH48_9MARC</name>
<reference evidence="1 2" key="1">
    <citation type="submission" date="2024-09" db="EMBL/GenBank/DDBJ databases">
        <title>Chromosome-scale assembly of Riccia sorocarpa.</title>
        <authorList>
            <person name="Paukszto L."/>
        </authorList>
    </citation>
    <scope>NUCLEOTIDE SEQUENCE [LARGE SCALE GENOMIC DNA]</scope>
    <source>
        <strain evidence="1">LP-2024</strain>
        <tissue evidence="1">Aerial parts of the thallus</tissue>
    </source>
</reference>
<dbReference type="EMBL" id="JBJQOH010000007">
    <property type="protein sequence ID" value="KAL3677926.1"/>
    <property type="molecule type" value="Genomic_DNA"/>
</dbReference>
<proteinExistence type="predicted"/>
<organism evidence="1 2">
    <name type="scientific">Riccia sorocarpa</name>
    <dbReference type="NCBI Taxonomy" id="122646"/>
    <lineage>
        <taxon>Eukaryota</taxon>
        <taxon>Viridiplantae</taxon>
        <taxon>Streptophyta</taxon>
        <taxon>Embryophyta</taxon>
        <taxon>Marchantiophyta</taxon>
        <taxon>Marchantiopsida</taxon>
        <taxon>Marchantiidae</taxon>
        <taxon>Marchantiales</taxon>
        <taxon>Ricciaceae</taxon>
        <taxon>Riccia</taxon>
    </lineage>
</organism>